<dbReference type="Proteomes" id="UP000176700">
    <property type="component" value="Unassembled WGS sequence"/>
</dbReference>
<proteinExistence type="predicted"/>
<protein>
    <recommendedName>
        <fullName evidence="4">Prepilin-type N-terminal cleavage/methylation domain-containing protein</fullName>
    </recommendedName>
</protein>
<dbReference type="InterPro" id="IPR012902">
    <property type="entry name" value="N_methyl_site"/>
</dbReference>
<gene>
    <name evidence="2" type="ORF">A2W41_01890</name>
</gene>
<dbReference type="AlphaFoldDB" id="A0A1G2FXP5"/>
<name>A0A1G2FXP5_9BACT</name>
<dbReference type="NCBIfam" id="TIGR02532">
    <property type="entry name" value="IV_pilin_GFxxxE"/>
    <property type="match status" value="1"/>
</dbReference>
<keyword evidence="1" id="KW-1133">Transmembrane helix</keyword>
<organism evidence="2 3">
    <name type="scientific">Candidatus Ryanbacteria bacterium RIFCSPHIGHO2_01_45_13</name>
    <dbReference type="NCBI Taxonomy" id="1802112"/>
    <lineage>
        <taxon>Bacteria</taxon>
        <taxon>Candidatus Ryaniibacteriota</taxon>
    </lineage>
</organism>
<evidence type="ECO:0000256" key="1">
    <source>
        <dbReference type="SAM" id="Phobius"/>
    </source>
</evidence>
<keyword evidence="1" id="KW-0472">Membrane</keyword>
<evidence type="ECO:0000313" key="3">
    <source>
        <dbReference type="Proteomes" id="UP000176700"/>
    </source>
</evidence>
<sequence>MMSFKMPLQGVKGERFPFLPGEAVREKIKNQHGFTLIEMIIYIAIIGLVVSGFLFFSVSIGSSGAKTRVASEVQENVRTALELMGKKIRAAESVVQPAKGASGSLLELNMPPGVPDVVVQVVNGVLLLDDTVDQIAVTTDEVRVEDLQFVNIGKSGERDSIRIFITIAFNNTGNDVLHTFSQSVETAVGIRR</sequence>
<evidence type="ECO:0008006" key="4">
    <source>
        <dbReference type="Google" id="ProtNLM"/>
    </source>
</evidence>
<accession>A0A1G2FXP5</accession>
<dbReference type="Pfam" id="PF07963">
    <property type="entry name" value="N_methyl"/>
    <property type="match status" value="1"/>
</dbReference>
<comment type="caution">
    <text evidence="2">The sequence shown here is derived from an EMBL/GenBank/DDBJ whole genome shotgun (WGS) entry which is preliminary data.</text>
</comment>
<evidence type="ECO:0000313" key="2">
    <source>
        <dbReference type="EMBL" id="OGZ42854.1"/>
    </source>
</evidence>
<keyword evidence="1" id="KW-0812">Transmembrane</keyword>
<dbReference type="InterPro" id="IPR045584">
    <property type="entry name" value="Pilin-like"/>
</dbReference>
<reference evidence="2 3" key="1">
    <citation type="journal article" date="2016" name="Nat. Commun.">
        <title>Thousands of microbial genomes shed light on interconnected biogeochemical processes in an aquifer system.</title>
        <authorList>
            <person name="Anantharaman K."/>
            <person name="Brown C.T."/>
            <person name="Hug L.A."/>
            <person name="Sharon I."/>
            <person name="Castelle C.J."/>
            <person name="Probst A.J."/>
            <person name="Thomas B.C."/>
            <person name="Singh A."/>
            <person name="Wilkins M.J."/>
            <person name="Karaoz U."/>
            <person name="Brodie E.L."/>
            <person name="Williams K.H."/>
            <person name="Hubbard S.S."/>
            <person name="Banfield J.F."/>
        </authorList>
    </citation>
    <scope>NUCLEOTIDE SEQUENCE [LARGE SCALE GENOMIC DNA]</scope>
</reference>
<dbReference type="EMBL" id="MHNI01000012">
    <property type="protein sequence ID" value="OGZ42854.1"/>
    <property type="molecule type" value="Genomic_DNA"/>
</dbReference>
<dbReference type="SUPFAM" id="SSF54523">
    <property type="entry name" value="Pili subunits"/>
    <property type="match status" value="1"/>
</dbReference>
<feature type="transmembrane region" description="Helical" evidence="1">
    <location>
        <begin position="39"/>
        <end position="58"/>
    </location>
</feature>